<evidence type="ECO:0000313" key="1">
    <source>
        <dbReference type="EMBL" id="MBY86948.1"/>
    </source>
</evidence>
<protein>
    <submittedName>
        <fullName evidence="1">Uncharacterized protein</fullName>
    </submittedName>
</protein>
<proteinExistence type="predicted"/>
<gene>
    <name evidence="1" type="ORF">g.185724</name>
</gene>
<dbReference type="EMBL" id="GGMS01017745">
    <property type="protein sequence ID" value="MBY86948.1"/>
    <property type="molecule type" value="Transcribed_RNA"/>
</dbReference>
<name>A0A2S2RAF1_9HEMI</name>
<dbReference type="AlphaFoldDB" id="A0A2S2RAF1"/>
<accession>A0A2S2RAF1</accession>
<organism evidence="1">
    <name type="scientific">Sipha flava</name>
    <name type="common">yellow sugarcane aphid</name>
    <dbReference type="NCBI Taxonomy" id="143950"/>
    <lineage>
        <taxon>Eukaryota</taxon>
        <taxon>Metazoa</taxon>
        <taxon>Ecdysozoa</taxon>
        <taxon>Arthropoda</taxon>
        <taxon>Hexapoda</taxon>
        <taxon>Insecta</taxon>
        <taxon>Pterygota</taxon>
        <taxon>Neoptera</taxon>
        <taxon>Paraneoptera</taxon>
        <taxon>Hemiptera</taxon>
        <taxon>Sternorrhyncha</taxon>
        <taxon>Aphidomorpha</taxon>
        <taxon>Aphidoidea</taxon>
        <taxon>Aphididae</taxon>
        <taxon>Sipha</taxon>
    </lineage>
</organism>
<reference evidence="1" key="1">
    <citation type="submission" date="2018-04" db="EMBL/GenBank/DDBJ databases">
        <title>Transcriptome assembly of Sipha flava.</title>
        <authorList>
            <person name="Scully E.D."/>
            <person name="Geib S.M."/>
            <person name="Palmer N.A."/>
            <person name="Koch K."/>
            <person name="Bradshaw J."/>
            <person name="Heng-Moss T."/>
            <person name="Sarath G."/>
        </authorList>
    </citation>
    <scope>NUCLEOTIDE SEQUENCE</scope>
</reference>
<sequence length="111" mass="11770">MRTTTNNAAAVDDREIKHYCQALGPGPSRKVCGGRGGCEQPSRIDLPGRWAAAEAGPSRAKAYVLFLRPKAQGRSANPSTRPDHGLTLDCVAGAQGLTRVSHIRSHFGHPG</sequence>